<dbReference type="SUPFAM" id="SSF46689">
    <property type="entry name" value="Homeodomain-like"/>
    <property type="match status" value="1"/>
</dbReference>
<evidence type="ECO:0000256" key="2">
    <source>
        <dbReference type="ARBA" id="ARBA00023125"/>
    </source>
</evidence>
<dbReference type="SUPFAM" id="SSF48498">
    <property type="entry name" value="Tetracyclin repressor-like, C-terminal domain"/>
    <property type="match status" value="1"/>
</dbReference>
<dbReference type="PANTHER" id="PTHR30055">
    <property type="entry name" value="HTH-TYPE TRANSCRIPTIONAL REGULATOR RUTR"/>
    <property type="match status" value="1"/>
</dbReference>
<evidence type="ECO:0000256" key="1">
    <source>
        <dbReference type="ARBA" id="ARBA00023015"/>
    </source>
</evidence>
<evidence type="ECO:0000256" key="3">
    <source>
        <dbReference type="ARBA" id="ARBA00023163"/>
    </source>
</evidence>
<dbReference type="PANTHER" id="PTHR30055:SF234">
    <property type="entry name" value="HTH-TYPE TRANSCRIPTIONAL REGULATOR BETI"/>
    <property type="match status" value="1"/>
</dbReference>
<feature type="DNA-binding region" description="H-T-H motif" evidence="4">
    <location>
        <begin position="51"/>
        <end position="70"/>
    </location>
</feature>
<dbReference type="Gene3D" id="1.10.10.60">
    <property type="entry name" value="Homeodomain-like"/>
    <property type="match status" value="1"/>
</dbReference>
<evidence type="ECO:0000256" key="4">
    <source>
        <dbReference type="PROSITE-ProRule" id="PRU00335"/>
    </source>
</evidence>
<dbReference type="RefSeq" id="WP_379567549.1">
    <property type="nucleotide sequence ID" value="NZ_JBHSQK010000047.1"/>
</dbReference>
<dbReference type="InterPro" id="IPR009057">
    <property type="entry name" value="Homeodomain-like_sf"/>
</dbReference>
<dbReference type="PROSITE" id="PS50977">
    <property type="entry name" value="HTH_TETR_2"/>
    <property type="match status" value="1"/>
</dbReference>
<dbReference type="Pfam" id="PF00440">
    <property type="entry name" value="TetR_N"/>
    <property type="match status" value="1"/>
</dbReference>
<dbReference type="EMBL" id="JBHSQK010000047">
    <property type="protein sequence ID" value="MFC5950415.1"/>
    <property type="molecule type" value="Genomic_DNA"/>
</dbReference>
<dbReference type="InterPro" id="IPR001647">
    <property type="entry name" value="HTH_TetR"/>
</dbReference>
<protein>
    <submittedName>
        <fullName evidence="7">TetR/AcrR family transcriptional regulator</fullName>
    </submittedName>
</protein>
<keyword evidence="2 4" id="KW-0238">DNA-binding</keyword>
<dbReference type="Proteomes" id="UP001596119">
    <property type="component" value="Unassembled WGS sequence"/>
</dbReference>
<keyword evidence="8" id="KW-1185">Reference proteome</keyword>
<evidence type="ECO:0000256" key="5">
    <source>
        <dbReference type="SAM" id="MobiDB-lite"/>
    </source>
</evidence>
<gene>
    <name evidence="7" type="ORF">ACFQH9_19280</name>
</gene>
<reference evidence="8" key="1">
    <citation type="journal article" date="2019" name="Int. J. Syst. Evol. Microbiol.">
        <title>The Global Catalogue of Microorganisms (GCM) 10K type strain sequencing project: providing services to taxonomists for standard genome sequencing and annotation.</title>
        <authorList>
            <consortium name="The Broad Institute Genomics Platform"/>
            <consortium name="The Broad Institute Genome Sequencing Center for Infectious Disease"/>
            <person name="Wu L."/>
            <person name="Ma J."/>
        </authorList>
    </citation>
    <scope>NUCLEOTIDE SEQUENCE [LARGE SCALE GENOMIC DNA]</scope>
    <source>
        <strain evidence="8">CGMCC 4.7397</strain>
    </source>
</reference>
<dbReference type="PRINTS" id="PR00455">
    <property type="entry name" value="HTHTETR"/>
</dbReference>
<comment type="caution">
    <text evidence="7">The sequence shown here is derived from an EMBL/GenBank/DDBJ whole genome shotgun (WGS) entry which is preliminary data.</text>
</comment>
<organism evidence="7 8">
    <name type="scientific">Pseudonocardia lutea</name>
    <dbReference type="NCBI Taxonomy" id="2172015"/>
    <lineage>
        <taxon>Bacteria</taxon>
        <taxon>Bacillati</taxon>
        <taxon>Actinomycetota</taxon>
        <taxon>Actinomycetes</taxon>
        <taxon>Pseudonocardiales</taxon>
        <taxon>Pseudonocardiaceae</taxon>
        <taxon>Pseudonocardia</taxon>
    </lineage>
</organism>
<evidence type="ECO:0000259" key="6">
    <source>
        <dbReference type="PROSITE" id="PS50977"/>
    </source>
</evidence>
<dbReference type="InterPro" id="IPR050109">
    <property type="entry name" value="HTH-type_TetR-like_transc_reg"/>
</dbReference>
<evidence type="ECO:0000313" key="8">
    <source>
        <dbReference type="Proteomes" id="UP001596119"/>
    </source>
</evidence>
<accession>A0ABW1IBF7</accession>
<proteinExistence type="predicted"/>
<sequence>MEESSGDPASDTGPGTRRRTGVRELHRQLTRQRLLDAAVDCFTASGYVATTIEHITATAGTTRATFYRHFATKAEVVIEILRVLGEDFESAFVALAEIAEAPERGAVRQWLGATLDTWDKTRKASSAVAEAAAVEPTVQAHRSAAFERDIANLADGLQRSGRWGPDAARVRAVVLMSQLEQLFVRWSTQGWDVDRASVVEVLTAMWSAALDLPETD</sequence>
<keyword evidence="3" id="KW-0804">Transcription</keyword>
<feature type="domain" description="HTH tetR-type" evidence="6">
    <location>
        <begin position="28"/>
        <end position="88"/>
    </location>
</feature>
<name>A0ABW1IBF7_9PSEU</name>
<dbReference type="InterPro" id="IPR036271">
    <property type="entry name" value="Tet_transcr_reg_TetR-rel_C_sf"/>
</dbReference>
<dbReference type="Gene3D" id="1.10.357.10">
    <property type="entry name" value="Tetracycline Repressor, domain 2"/>
    <property type="match status" value="1"/>
</dbReference>
<evidence type="ECO:0000313" key="7">
    <source>
        <dbReference type="EMBL" id="MFC5950415.1"/>
    </source>
</evidence>
<feature type="region of interest" description="Disordered" evidence="5">
    <location>
        <begin position="1"/>
        <end position="23"/>
    </location>
</feature>
<keyword evidence="1" id="KW-0805">Transcription regulation</keyword>